<dbReference type="InterPro" id="IPR002666">
    <property type="entry name" value="Folate_carrier"/>
</dbReference>
<feature type="transmembrane region" description="Helical" evidence="9">
    <location>
        <begin position="108"/>
        <end position="127"/>
    </location>
</feature>
<feature type="transmembrane region" description="Helical" evidence="9">
    <location>
        <begin position="304"/>
        <end position="323"/>
    </location>
</feature>
<keyword evidence="5 9" id="KW-1133">Transmembrane helix</keyword>
<sequence length="482" mass="53713">MPCGSNMRAVYPTFLLCAYGFFSNLRPLEPFLTPYLMGPDKNLTETQVVNEIYPIWTYSYLVLLFPIFLATDYLCYKPVLILQATSLLVTYVMLLKAQGLVVMQLLEFFFGLATASDIAYYAYIYSVVEPGHYQRVTGYCRSVTLFGSAAGSLTGQLLLSVAKVQLLHLVIITLASFSVAFFAPWFLPMPKGSLFFHKSSGEGQEKPRSNSAALLEKVEDSETKVPLTAQCASTVRSLEAAGHSRGFVDVLRMLSTDFLQCYKCRPLLAWSLWWALATCGYFQVINYAQPLWEKIRPSHHNEIYNGYVETISTLLGALAALLVSCLPVCWALWGELTLCILSMLMAVCVFVMDMLKNIWLCYCAYVLFRTTYMLLITVATYQIAATLSMQRYALVFGVNTFMALLLQTLLTLVVVDSAGLGLDVITQFFIYCCYFAAISLVFFLAGLSKLASRKRSEQAVPATGRAETESDSPPISATRSCL</sequence>
<reference evidence="10" key="1">
    <citation type="submission" date="2025-08" db="UniProtKB">
        <authorList>
            <consortium name="Ensembl"/>
        </authorList>
    </citation>
    <scope>IDENTIFICATION</scope>
</reference>
<dbReference type="SUPFAM" id="SSF103473">
    <property type="entry name" value="MFS general substrate transporter"/>
    <property type="match status" value="1"/>
</dbReference>
<dbReference type="Gene3D" id="1.20.1250.20">
    <property type="entry name" value="MFS general substrate transporter like domains"/>
    <property type="match status" value="1"/>
</dbReference>
<evidence type="ECO:0000256" key="3">
    <source>
        <dbReference type="ARBA" id="ARBA00022448"/>
    </source>
</evidence>
<dbReference type="PANTHER" id="PTHR10686:SF19">
    <property type="entry name" value="THIAMINE TRANSPORTER 1"/>
    <property type="match status" value="1"/>
</dbReference>
<dbReference type="Pfam" id="PF01770">
    <property type="entry name" value="Folate_carrier"/>
    <property type="match status" value="1"/>
</dbReference>
<evidence type="ECO:0000256" key="1">
    <source>
        <dbReference type="ARBA" id="ARBA00004141"/>
    </source>
</evidence>
<feature type="region of interest" description="Disordered" evidence="8">
    <location>
        <begin position="460"/>
        <end position="482"/>
    </location>
</feature>
<evidence type="ECO:0000256" key="5">
    <source>
        <dbReference type="ARBA" id="ARBA00022989"/>
    </source>
</evidence>
<keyword evidence="11" id="KW-1185">Reference proteome</keyword>
<name>A0A3Q4ATX1_MOLML</name>
<proteinExistence type="inferred from homology"/>
<accession>A0A3Q4ATX1</accession>
<dbReference type="PANTHER" id="PTHR10686">
    <property type="entry name" value="FOLATE TRANSPORTER"/>
    <property type="match status" value="1"/>
</dbReference>
<comment type="similarity">
    <text evidence="2 7">Belongs to the reduced folate carrier (RFC) transporter (TC 2.A.48) family.</text>
</comment>
<dbReference type="NCBIfam" id="TIGR00806">
    <property type="entry name" value="rfc"/>
    <property type="match status" value="1"/>
</dbReference>
<evidence type="ECO:0000313" key="11">
    <source>
        <dbReference type="Proteomes" id="UP000261620"/>
    </source>
</evidence>
<keyword evidence="4 9" id="KW-0812">Transmembrane</keyword>
<evidence type="ECO:0000256" key="4">
    <source>
        <dbReference type="ARBA" id="ARBA00022692"/>
    </source>
</evidence>
<dbReference type="Ensembl" id="ENSMMOT00000008275.1">
    <property type="protein sequence ID" value="ENSMMOP00000008125.1"/>
    <property type="gene ID" value="ENSMMOG00000006299.1"/>
</dbReference>
<evidence type="ECO:0000256" key="7">
    <source>
        <dbReference type="PIRNR" id="PIRNR028739"/>
    </source>
</evidence>
<feature type="transmembrane region" description="Helical" evidence="9">
    <location>
        <begin position="55"/>
        <end position="74"/>
    </location>
</feature>
<evidence type="ECO:0000313" key="10">
    <source>
        <dbReference type="Ensembl" id="ENSMMOP00000008125.1"/>
    </source>
</evidence>
<keyword evidence="3 7" id="KW-0813">Transport</keyword>
<evidence type="ECO:0000256" key="2">
    <source>
        <dbReference type="ARBA" id="ARBA00005773"/>
    </source>
</evidence>
<comment type="subcellular location">
    <subcellularLocation>
        <location evidence="1 7">Membrane</location>
        <topology evidence="1 7">Multi-pass membrane protein</topology>
    </subcellularLocation>
</comment>
<feature type="transmembrane region" description="Helical" evidence="9">
    <location>
        <begin position="427"/>
        <end position="447"/>
    </location>
</feature>
<evidence type="ECO:0000256" key="9">
    <source>
        <dbReference type="SAM" id="Phobius"/>
    </source>
</evidence>
<feature type="transmembrane region" description="Helical" evidence="9">
    <location>
        <begin position="81"/>
        <end position="102"/>
    </location>
</feature>
<dbReference type="PIRSF" id="PIRSF028739">
    <property type="entry name" value="Folate_carrier"/>
    <property type="match status" value="1"/>
</dbReference>
<feature type="transmembrane region" description="Helical" evidence="9">
    <location>
        <begin position="393"/>
        <end position="415"/>
    </location>
</feature>
<feature type="transmembrane region" description="Helical" evidence="9">
    <location>
        <begin position="267"/>
        <end position="284"/>
    </location>
</feature>
<feature type="transmembrane region" description="Helical" evidence="9">
    <location>
        <begin position="330"/>
        <end position="352"/>
    </location>
</feature>
<protein>
    <submittedName>
        <fullName evidence="10">Uncharacterized protein</fullName>
    </submittedName>
</protein>
<dbReference type="OMA" id="CYRCRPL"/>
<dbReference type="InterPro" id="IPR036259">
    <property type="entry name" value="MFS_trans_sf"/>
</dbReference>
<evidence type="ECO:0000256" key="8">
    <source>
        <dbReference type="SAM" id="MobiDB-lite"/>
    </source>
</evidence>
<feature type="transmembrane region" description="Helical" evidence="9">
    <location>
        <begin position="9"/>
        <end position="28"/>
    </location>
</feature>
<reference evidence="10" key="2">
    <citation type="submission" date="2025-09" db="UniProtKB">
        <authorList>
            <consortium name="Ensembl"/>
        </authorList>
    </citation>
    <scope>IDENTIFICATION</scope>
</reference>
<feature type="compositionally biased region" description="Polar residues" evidence="8">
    <location>
        <begin position="471"/>
        <end position="482"/>
    </location>
</feature>
<feature type="transmembrane region" description="Helical" evidence="9">
    <location>
        <begin position="358"/>
        <end position="381"/>
    </location>
</feature>
<evidence type="ECO:0000256" key="6">
    <source>
        <dbReference type="ARBA" id="ARBA00023136"/>
    </source>
</evidence>
<feature type="transmembrane region" description="Helical" evidence="9">
    <location>
        <begin position="139"/>
        <end position="159"/>
    </location>
</feature>
<keyword evidence="6 7" id="KW-0472">Membrane</keyword>
<dbReference type="AlphaFoldDB" id="A0A3Q4ATX1"/>
<feature type="transmembrane region" description="Helical" evidence="9">
    <location>
        <begin position="165"/>
        <end position="187"/>
    </location>
</feature>
<dbReference type="GO" id="GO:0005886">
    <property type="term" value="C:plasma membrane"/>
    <property type="evidence" value="ECO:0007669"/>
    <property type="project" value="UniProtKB-UniRule"/>
</dbReference>
<dbReference type="GO" id="GO:0090482">
    <property type="term" value="F:vitamin transmembrane transporter activity"/>
    <property type="evidence" value="ECO:0007669"/>
    <property type="project" value="InterPro"/>
</dbReference>
<organism evidence="10 11">
    <name type="scientific">Mola mola</name>
    <name type="common">Ocean sunfish</name>
    <name type="synonym">Tetraodon mola</name>
    <dbReference type="NCBI Taxonomy" id="94237"/>
    <lineage>
        <taxon>Eukaryota</taxon>
        <taxon>Metazoa</taxon>
        <taxon>Chordata</taxon>
        <taxon>Craniata</taxon>
        <taxon>Vertebrata</taxon>
        <taxon>Euteleostomi</taxon>
        <taxon>Actinopterygii</taxon>
        <taxon>Neopterygii</taxon>
        <taxon>Teleostei</taxon>
        <taxon>Neoteleostei</taxon>
        <taxon>Acanthomorphata</taxon>
        <taxon>Eupercaria</taxon>
        <taxon>Tetraodontiformes</taxon>
        <taxon>Molidae</taxon>
        <taxon>Mola</taxon>
    </lineage>
</organism>
<dbReference type="FunFam" id="1.20.1250.20:FF:000225">
    <property type="entry name" value="Solute carrier family 19 member 1"/>
    <property type="match status" value="1"/>
</dbReference>
<dbReference type="Proteomes" id="UP000261620">
    <property type="component" value="Unplaced"/>
</dbReference>